<dbReference type="SUPFAM" id="SSF50156">
    <property type="entry name" value="PDZ domain-like"/>
    <property type="match status" value="1"/>
</dbReference>
<feature type="compositionally biased region" description="Polar residues" evidence="3">
    <location>
        <begin position="189"/>
        <end position="199"/>
    </location>
</feature>
<comment type="subcellular location">
    <subcellularLocation>
        <location evidence="1">Membrane</location>
    </subcellularLocation>
</comment>
<dbReference type="SMART" id="SM00228">
    <property type="entry name" value="PDZ"/>
    <property type="match status" value="1"/>
</dbReference>
<evidence type="ECO:0000256" key="1">
    <source>
        <dbReference type="ARBA" id="ARBA00004370"/>
    </source>
</evidence>
<dbReference type="GO" id="GO:0098839">
    <property type="term" value="C:postsynaptic density membrane"/>
    <property type="evidence" value="ECO:0007669"/>
    <property type="project" value="TreeGrafter"/>
</dbReference>
<dbReference type="EMBL" id="CADEPM010000001">
    <property type="protein sequence ID" value="CAB3397561.1"/>
    <property type="molecule type" value="Genomic_DNA"/>
</dbReference>
<keyword evidence="7" id="KW-1185">Reference proteome</keyword>
<evidence type="ECO:0000313" key="7">
    <source>
        <dbReference type="Proteomes" id="UP000494206"/>
    </source>
</evidence>
<feature type="domain" description="PDZ" evidence="5">
    <location>
        <begin position="69"/>
        <end position="141"/>
    </location>
</feature>
<dbReference type="InterPro" id="IPR050614">
    <property type="entry name" value="Synaptic_Scaffolding_LAP-MAGUK"/>
</dbReference>
<keyword evidence="2 4" id="KW-0472">Membrane</keyword>
<feature type="transmembrane region" description="Helical" evidence="4">
    <location>
        <begin position="266"/>
        <end position="287"/>
    </location>
</feature>
<dbReference type="GO" id="GO:0043005">
    <property type="term" value="C:neuron projection"/>
    <property type="evidence" value="ECO:0007669"/>
    <property type="project" value="TreeGrafter"/>
</dbReference>
<dbReference type="PANTHER" id="PTHR23119">
    <property type="entry name" value="DISCS LARGE"/>
    <property type="match status" value="1"/>
</dbReference>
<dbReference type="GO" id="GO:0031594">
    <property type="term" value="C:neuromuscular junction"/>
    <property type="evidence" value="ECO:0007669"/>
    <property type="project" value="TreeGrafter"/>
</dbReference>
<dbReference type="GO" id="GO:0099072">
    <property type="term" value="P:regulation of postsynaptic membrane neurotransmitter receptor levels"/>
    <property type="evidence" value="ECO:0007669"/>
    <property type="project" value="TreeGrafter"/>
</dbReference>
<keyword evidence="4" id="KW-0812">Transmembrane</keyword>
<dbReference type="GO" id="GO:0098609">
    <property type="term" value="P:cell-cell adhesion"/>
    <property type="evidence" value="ECO:0007669"/>
    <property type="project" value="TreeGrafter"/>
</dbReference>
<evidence type="ECO:0000313" key="6">
    <source>
        <dbReference type="EMBL" id="CAB3397561.1"/>
    </source>
</evidence>
<dbReference type="PANTHER" id="PTHR23119:SF51">
    <property type="entry name" value="DISKS LARGE 1 TUMOR SUPPRESSOR PROTEIN"/>
    <property type="match status" value="1"/>
</dbReference>
<dbReference type="Pfam" id="PF00595">
    <property type="entry name" value="PDZ"/>
    <property type="match status" value="1"/>
</dbReference>
<dbReference type="GO" id="GO:0043113">
    <property type="term" value="P:receptor clustering"/>
    <property type="evidence" value="ECO:0007669"/>
    <property type="project" value="TreeGrafter"/>
</dbReference>
<keyword evidence="4" id="KW-1133">Transmembrane helix</keyword>
<dbReference type="Proteomes" id="UP000494206">
    <property type="component" value="Unassembled WGS sequence"/>
</dbReference>
<dbReference type="GO" id="GO:0019901">
    <property type="term" value="F:protein kinase binding"/>
    <property type="evidence" value="ECO:0007669"/>
    <property type="project" value="TreeGrafter"/>
</dbReference>
<evidence type="ECO:0000259" key="5">
    <source>
        <dbReference type="PROSITE" id="PS50106"/>
    </source>
</evidence>
<dbReference type="AlphaFoldDB" id="A0A8S1E7R4"/>
<gene>
    <name evidence="6" type="ORF">CBOVIS_LOCUS953</name>
</gene>
<evidence type="ECO:0000256" key="2">
    <source>
        <dbReference type="ARBA" id="ARBA00023136"/>
    </source>
</evidence>
<evidence type="ECO:0000256" key="4">
    <source>
        <dbReference type="SAM" id="Phobius"/>
    </source>
</evidence>
<sequence length="291" mass="32146">MILSPGAREAVFSYETRAGLCSSPFRADDLSDISFAAEATDDMSMNTTQNDDNDDGYEHRNDPESVLKVIEVEKTGNGFGFNIVGGTDDTHYKDAMGFYVSSVNPNSKSYGLIEKGDKILSLDSVDMTNKTHNEAVDIFRSVPVGSVVKMLIDRNPDALFLFQNDRTQTPTPSSTSYQEYMNRRRSDSRAGSVSIPSSETRGRLTPHGLAAIADRLRGKYSYDDEDIQSVTSYAPSTHSVIDDVPRTPRKSLSILDPRNNSMFTEILYVSVGLGALAVTGFAIYRFLRQKN</sequence>
<name>A0A8S1E7R4_9PELO</name>
<comment type="caution">
    <text evidence="6">The sequence shown here is derived from an EMBL/GenBank/DDBJ whole genome shotgun (WGS) entry which is preliminary data.</text>
</comment>
<proteinExistence type="predicted"/>
<accession>A0A8S1E7R4</accession>
<dbReference type="GO" id="GO:0016323">
    <property type="term" value="C:basolateral plasma membrane"/>
    <property type="evidence" value="ECO:0007669"/>
    <property type="project" value="TreeGrafter"/>
</dbReference>
<dbReference type="Gene3D" id="2.30.42.10">
    <property type="match status" value="1"/>
</dbReference>
<feature type="region of interest" description="Disordered" evidence="3">
    <location>
        <begin position="165"/>
        <end position="202"/>
    </location>
</feature>
<protein>
    <recommendedName>
        <fullName evidence="5">PDZ domain-containing protein</fullName>
    </recommendedName>
</protein>
<reference evidence="6 7" key="1">
    <citation type="submission" date="2020-04" db="EMBL/GenBank/DDBJ databases">
        <authorList>
            <person name="Laetsch R D."/>
            <person name="Stevens L."/>
            <person name="Kumar S."/>
            <person name="Blaxter L. M."/>
        </authorList>
    </citation>
    <scope>NUCLEOTIDE SEQUENCE [LARGE SCALE GENOMIC DNA]</scope>
</reference>
<dbReference type="OrthoDB" id="123971at2759"/>
<dbReference type="GO" id="GO:0007268">
    <property type="term" value="P:chemical synaptic transmission"/>
    <property type="evidence" value="ECO:0007669"/>
    <property type="project" value="TreeGrafter"/>
</dbReference>
<dbReference type="InterPro" id="IPR036034">
    <property type="entry name" value="PDZ_sf"/>
</dbReference>
<dbReference type="PROSITE" id="PS50106">
    <property type="entry name" value="PDZ"/>
    <property type="match status" value="1"/>
</dbReference>
<dbReference type="GO" id="GO:0097120">
    <property type="term" value="P:receptor localization to synapse"/>
    <property type="evidence" value="ECO:0007669"/>
    <property type="project" value="TreeGrafter"/>
</dbReference>
<organism evidence="6 7">
    <name type="scientific">Caenorhabditis bovis</name>
    <dbReference type="NCBI Taxonomy" id="2654633"/>
    <lineage>
        <taxon>Eukaryota</taxon>
        <taxon>Metazoa</taxon>
        <taxon>Ecdysozoa</taxon>
        <taxon>Nematoda</taxon>
        <taxon>Chromadorea</taxon>
        <taxon>Rhabditida</taxon>
        <taxon>Rhabditina</taxon>
        <taxon>Rhabditomorpha</taxon>
        <taxon>Rhabditoidea</taxon>
        <taxon>Rhabditidae</taxon>
        <taxon>Peloderinae</taxon>
        <taxon>Caenorhabditis</taxon>
    </lineage>
</organism>
<dbReference type="GO" id="GO:0045197">
    <property type="term" value="P:establishment or maintenance of epithelial cell apical/basal polarity"/>
    <property type="evidence" value="ECO:0007669"/>
    <property type="project" value="TreeGrafter"/>
</dbReference>
<evidence type="ECO:0000256" key="3">
    <source>
        <dbReference type="SAM" id="MobiDB-lite"/>
    </source>
</evidence>
<dbReference type="InterPro" id="IPR001478">
    <property type="entry name" value="PDZ"/>
</dbReference>